<sequence length="72" mass="7929">MDRLRLGAHLTLTFLPVMSRSGETEIVKVSREASRDMPFAWETEEVIADGDSEIVISGDEDVNPGSAFDDSE</sequence>
<protein>
    <submittedName>
        <fullName evidence="1">Uncharacterized protein</fullName>
    </submittedName>
</protein>
<dbReference type="AlphaFoldDB" id="A0A9P3BPW5"/>
<reference evidence="1 2" key="1">
    <citation type="submission" date="2021-02" db="EMBL/GenBank/DDBJ databases">
        <title>Pan-genome distribution and transcriptional activeness of fungal secondary metabolism genes in Aspergillus section Fumigati.</title>
        <authorList>
            <person name="Takahashi H."/>
            <person name="Umemura M."/>
            <person name="Ninomiya A."/>
            <person name="Kusuya Y."/>
            <person name="Urayama S."/>
            <person name="Shimizu M."/>
            <person name="Watanabe A."/>
            <person name="Kamei K."/>
            <person name="Yaguchi T."/>
            <person name="Hagiwara D."/>
        </authorList>
    </citation>
    <scope>NUCLEOTIDE SEQUENCE [LARGE SCALE GENOMIC DNA]</scope>
    <source>
        <strain evidence="1 2">IFM 47045</strain>
    </source>
</reference>
<organism evidence="1 2">
    <name type="scientific">Aspergillus viridinutans</name>
    <dbReference type="NCBI Taxonomy" id="75553"/>
    <lineage>
        <taxon>Eukaryota</taxon>
        <taxon>Fungi</taxon>
        <taxon>Dikarya</taxon>
        <taxon>Ascomycota</taxon>
        <taxon>Pezizomycotina</taxon>
        <taxon>Eurotiomycetes</taxon>
        <taxon>Eurotiomycetidae</taxon>
        <taxon>Eurotiales</taxon>
        <taxon>Aspergillaceae</taxon>
        <taxon>Aspergillus</taxon>
        <taxon>Aspergillus subgen. Fumigati</taxon>
    </lineage>
</organism>
<accession>A0A9P3BPW5</accession>
<comment type="caution">
    <text evidence="1">The sequence shown here is derived from an EMBL/GenBank/DDBJ whole genome shotgun (WGS) entry which is preliminary data.</text>
</comment>
<keyword evidence="2" id="KW-1185">Reference proteome</keyword>
<evidence type="ECO:0000313" key="1">
    <source>
        <dbReference type="EMBL" id="GIK00120.1"/>
    </source>
</evidence>
<dbReference type="EMBL" id="BOPL01000002">
    <property type="protein sequence ID" value="GIK00120.1"/>
    <property type="molecule type" value="Genomic_DNA"/>
</dbReference>
<dbReference type="RefSeq" id="XP_043123306.1">
    <property type="nucleotide sequence ID" value="XM_043267371.1"/>
</dbReference>
<evidence type="ECO:0000313" key="2">
    <source>
        <dbReference type="Proteomes" id="UP000710440"/>
    </source>
</evidence>
<proteinExistence type="predicted"/>
<dbReference type="Proteomes" id="UP000710440">
    <property type="component" value="Unassembled WGS sequence"/>
</dbReference>
<name>A0A9P3BPW5_ASPVI</name>
<gene>
    <name evidence="1" type="ORF">Aspvir_004138</name>
</gene>
<dbReference type="GeneID" id="66932120"/>